<dbReference type="PANTHER" id="PTHR11878:SF65">
    <property type="entry name" value="NA_CA-EXCHANGE PROTEIN, ISOFORM G"/>
    <property type="match status" value="1"/>
</dbReference>
<evidence type="ECO:0000256" key="1">
    <source>
        <dbReference type="ARBA" id="ARBA00022729"/>
    </source>
</evidence>
<dbReference type="PANTHER" id="PTHR11878">
    <property type="entry name" value="SODIUM/CALCIUM EXCHANGER"/>
    <property type="match status" value="1"/>
</dbReference>
<dbReference type="SMART" id="SM00237">
    <property type="entry name" value="Calx_beta"/>
    <property type="match status" value="1"/>
</dbReference>
<evidence type="ECO:0000256" key="4">
    <source>
        <dbReference type="ARBA" id="ARBA00023065"/>
    </source>
</evidence>
<keyword evidence="4" id="KW-0813">Transport</keyword>
<dbReference type="Gene3D" id="1.10.1130.10">
    <property type="entry name" value="Flavocytochrome C3, Chain A"/>
    <property type="match status" value="1"/>
</dbReference>
<name>A0A917NBG4_9GAMM</name>
<sequence>MFTSKQSPILRSILLFIGLIFFISIGLSACGGSDSEAPLTPPSQGSDGDDDNSGDDNSGDDNSGSTPGDDPGELPVLQVNAIQFEESDAAPMLTVTLSQASTTIVSVQYRMLNDTAIAMADYQPTEGTIVFEAAQLTSSIPILLIDDDLQEQEEQFIVEFYQASGALIDTPKTLITIAANDSFSFSERADFEPDWNSLGAFSSASSCGQCHEAASDSSGVLRYPMTQAGDDVSPYAGWQHSAMAHALDDPYYLAVVEEETLHFPHLKGTIEDKCLSCHAPMAHLNAHDNQTDLGQMDCGNSDGCYSMANAQQSMAAREGVSCTLCHQIDPQSLEPVLLENVQIDHDKRTIYGPYDDVLRGPMWNNTQYDVAGSEHVQQSQLCAVCHNLKSPSIDINNDQLLNTTFVEQAPFTEWLNSTFNDGDSDDIACQGCHMPELDDYQTPIAVMPSGESNSRWPIRDDYSQHQFLGGNSYLALLMQSYDTELGIDGATEPEGFADVMARNKAFIATKAASIEVDDLALENEQLRFSVHIHNHSGHKLPTGFPSRRVWLATQVTDAQGKVLFSSGVPNDKGWIAHDVYHASQACVLDVNIANNNADCYMAHVDVVTDASQVPIYESVMADSNHHVTYVLLHGVSYLKDNRIPPVGFDSQSVRYNQEVAIVGQASLDADFNRGDAKQGTGQDTVHYQIDLQETFSGALTVDVTLYYQSIKPAFVTGMTHQGELIKQFKWMVSQQPPMPEVMAVSHASLNF</sequence>
<dbReference type="InterPro" id="IPR051171">
    <property type="entry name" value="CaCA"/>
</dbReference>
<dbReference type="PROSITE" id="PS51257">
    <property type="entry name" value="PROKAR_LIPOPROTEIN"/>
    <property type="match status" value="1"/>
</dbReference>
<dbReference type="GO" id="GO:0030001">
    <property type="term" value="P:metal ion transport"/>
    <property type="evidence" value="ECO:0007669"/>
    <property type="project" value="TreeGrafter"/>
</dbReference>
<keyword evidence="4" id="KW-0406">Ion transport</keyword>
<evidence type="ECO:0000256" key="5">
    <source>
        <dbReference type="SAM" id="MobiDB-lite"/>
    </source>
</evidence>
<evidence type="ECO:0000313" key="8">
    <source>
        <dbReference type="Proteomes" id="UP000613743"/>
    </source>
</evidence>
<dbReference type="InterPro" id="IPR003644">
    <property type="entry name" value="Calx_beta"/>
</dbReference>
<keyword evidence="8" id="KW-1185">Reference proteome</keyword>
<keyword evidence="3" id="KW-0106">Calcium</keyword>
<feature type="compositionally biased region" description="Low complexity" evidence="5">
    <location>
        <begin position="60"/>
        <end position="69"/>
    </location>
</feature>
<dbReference type="GO" id="GO:0007154">
    <property type="term" value="P:cell communication"/>
    <property type="evidence" value="ECO:0007669"/>
    <property type="project" value="InterPro"/>
</dbReference>
<protein>
    <recommendedName>
        <fullName evidence="6">Calx-beta domain-containing protein</fullName>
    </recommendedName>
</protein>
<dbReference type="Pfam" id="PF03160">
    <property type="entry name" value="Calx-beta"/>
    <property type="match status" value="1"/>
</dbReference>
<gene>
    <name evidence="7" type="ORF">GCM10009332_24380</name>
</gene>
<reference evidence="7" key="1">
    <citation type="journal article" date="2014" name="Int. J. Syst. Evol. Microbiol.">
        <title>Complete genome sequence of Corynebacterium casei LMG S-19264T (=DSM 44701T), isolated from a smear-ripened cheese.</title>
        <authorList>
            <consortium name="US DOE Joint Genome Institute (JGI-PGF)"/>
            <person name="Walter F."/>
            <person name="Albersmeier A."/>
            <person name="Kalinowski J."/>
            <person name="Ruckert C."/>
        </authorList>
    </citation>
    <scope>NUCLEOTIDE SEQUENCE</scope>
    <source>
        <strain evidence="7">JCM 30804</strain>
    </source>
</reference>
<dbReference type="GO" id="GO:0016020">
    <property type="term" value="C:membrane"/>
    <property type="evidence" value="ECO:0007669"/>
    <property type="project" value="InterPro"/>
</dbReference>
<feature type="region of interest" description="Disordered" evidence="5">
    <location>
        <begin position="33"/>
        <end position="74"/>
    </location>
</feature>
<dbReference type="AlphaFoldDB" id="A0A917NBG4"/>
<keyword evidence="2" id="KW-0677">Repeat</keyword>
<dbReference type="SUPFAM" id="SSF48695">
    <property type="entry name" value="Multiheme cytochromes"/>
    <property type="match status" value="1"/>
</dbReference>
<proteinExistence type="predicted"/>
<feature type="domain" description="Calx-beta" evidence="6">
    <location>
        <begin position="61"/>
        <end position="161"/>
    </location>
</feature>
<evidence type="ECO:0000256" key="3">
    <source>
        <dbReference type="ARBA" id="ARBA00022837"/>
    </source>
</evidence>
<dbReference type="SUPFAM" id="SSF141072">
    <property type="entry name" value="CalX-like"/>
    <property type="match status" value="1"/>
</dbReference>
<evidence type="ECO:0000259" key="6">
    <source>
        <dbReference type="SMART" id="SM00237"/>
    </source>
</evidence>
<dbReference type="InterPro" id="IPR036280">
    <property type="entry name" value="Multihaem_cyt_sf"/>
</dbReference>
<dbReference type="InterPro" id="IPR038081">
    <property type="entry name" value="CalX-like_sf"/>
</dbReference>
<dbReference type="Gene3D" id="2.60.40.2030">
    <property type="match status" value="1"/>
</dbReference>
<accession>A0A917NBG4</accession>
<evidence type="ECO:0000313" key="7">
    <source>
        <dbReference type="EMBL" id="GGI86186.1"/>
    </source>
</evidence>
<evidence type="ECO:0000256" key="2">
    <source>
        <dbReference type="ARBA" id="ARBA00022737"/>
    </source>
</evidence>
<dbReference type="EMBL" id="BMPZ01000007">
    <property type="protein sequence ID" value="GGI86186.1"/>
    <property type="molecule type" value="Genomic_DNA"/>
</dbReference>
<organism evidence="7 8">
    <name type="scientific">Shewanella gelidii</name>
    <dbReference type="NCBI Taxonomy" id="1642821"/>
    <lineage>
        <taxon>Bacteria</taxon>
        <taxon>Pseudomonadati</taxon>
        <taxon>Pseudomonadota</taxon>
        <taxon>Gammaproteobacteria</taxon>
        <taxon>Alteromonadales</taxon>
        <taxon>Shewanellaceae</taxon>
        <taxon>Shewanella</taxon>
    </lineage>
</organism>
<dbReference type="Proteomes" id="UP000613743">
    <property type="component" value="Unassembled WGS sequence"/>
</dbReference>
<reference evidence="7" key="2">
    <citation type="submission" date="2020-09" db="EMBL/GenBank/DDBJ databases">
        <authorList>
            <person name="Sun Q."/>
            <person name="Ohkuma M."/>
        </authorList>
    </citation>
    <scope>NUCLEOTIDE SEQUENCE</scope>
    <source>
        <strain evidence="7">JCM 30804</strain>
    </source>
</reference>
<comment type="caution">
    <text evidence="7">The sequence shown here is derived from an EMBL/GenBank/DDBJ whole genome shotgun (WGS) entry which is preliminary data.</text>
</comment>
<dbReference type="RefSeq" id="WP_188921326.1">
    <property type="nucleotide sequence ID" value="NZ_BMPZ01000007.1"/>
</dbReference>
<feature type="compositionally biased region" description="Acidic residues" evidence="5">
    <location>
        <begin position="47"/>
        <end position="59"/>
    </location>
</feature>
<keyword evidence="1" id="KW-0732">Signal</keyword>